<feature type="region of interest" description="Disordered" evidence="2">
    <location>
        <begin position="125"/>
        <end position="159"/>
    </location>
</feature>
<feature type="domain" description="C2H2-type" evidence="3">
    <location>
        <begin position="354"/>
        <end position="373"/>
    </location>
</feature>
<keyword evidence="1" id="KW-0479">Metal-binding</keyword>
<feature type="compositionally biased region" description="Low complexity" evidence="2">
    <location>
        <begin position="126"/>
        <end position="137"/>
    </location>
</feature>
<dbReference type="InterPro" id="IPR013087">
    <property type="entry name" value="Znf_C2H2_type"/>
</dbReference>
<reference evidence="4" key="1">
    <citation type="submission" date="2020-07" db="EMBL/GenBank/DDBJ databases">
        <title>Genome sequence and genetic diversity analysis of an under-domesticated orphan crop, white fonio (Digitaria exilis).</title>
        <authorList>
            <person name="Bennetzen J.L."/>
            <person name="Chen S."/>
            <person name="Ma X."/>
            <person name="Wang X."/>
            <person name="Yssel A.E.J."/>
            <person name="Chaluvadi S.R."/>
            <person name="Johnson M."/>
            <person name="Gangashetty P."/>
            <person name="Hamidou F."/>
            <person name="Sanogo M.D."/>
            <person name="Zwaenepoel A."/>
            <person name="Wallace J."/>
            <person name="Van De Peer Y."/>
            <person name="Van Deynze A."/>
        </authorList>
    </citation>
    <scope>NUCLEOTIDE SEQUENCE</scope>
    <source>
        <tissue evidence="4">Leaves</tissue>
    </source>
</reference>
<keyword evidence="5" id="KW-1185">Reference proteome</keyword>
<dbReference type="PROSITE" id="PS50157">
    <property type="entry name" value="ZINC_FINGER_C2H2_2"/>
    <property type="match status" value="1"/>
</dbReference>
<evidence type="ECO:0000313" key="4">
    <source>
        <dbReference type="EMBL" id="KAF8698850.1"/>
    </source>
</evidence>
<keyword evidence="1" id="KW-0863">Zinc-finger</keyword>
<dbReference type="EMBL" id="JACEFO010001862">
    <property type="protein sequence ID" value="KAF8698850.1"/>
    <property type="molecule type" value="Genomic_DNA"/>
</dbReference>
<dbReference type="AlphaFoldDB" id="A0A835BIL9"/>
<organism evidence="4 5">
    <name type="scientific">Digitaria exilis</name>
    <dbReference type="NCBI Taxonomy" id="1010633"/>
    <lineage>
        <taxon>Eukaryota</taxon>
        <taxon>Viridiplantae</taxon>
        <taxon>Streptophyta</taxon>
        <taxon>Embryophyta</taxon>
        <taxon>Tracheophyta</taxon>
        <taxon>Spermatophyta</taxon>
        <taxon>Magnoliopsida</taxon>
        <taxon>Liliopsida</taxon>
        <taxon>Poales</taxon>
        <taxon>Poaceae</taxon>
        <taxon>PACMAD clade</taxon>
        <taxon>Panicoideae</taxon>
        <taxon>Panicodae</taxon>
        <taxon>Paniceae</taxon>
        <taxon>Anthephorinae</taxon>
        <taxon>Digitaria</taxon>
    </lineage>
</organism>
<evidence type="ECO:0000256" key="1">
    <source>
        <dbReference type="PROSITE-ProRule" id="PRU00042"/>
    </source>
</evidence>
<dbReference type="Pfam" id="PF13912">
    <property type="entry name" value="zf-C2H2_6"/>
    <property type="match status" value="1"/>
</dbReference>
<keyword evidence="1" id="KW-0862">Zinc</keyword>
<evidence type="ECO:0000313" key="5">
    <source>
        <dbReference type="Proteomes" id="UP000636709"/>
    </source>
</evidence>
<dbReference type="Proteomes" id="UP000636709">
    <property type="component" value="Unassembled WGS sequence"/>
</dbReference>
<dbReference type="GO" id="GO:0008270">
    <property type="term" value="F:zinc ion binding"/>
    <property type="evidence" value="ECO:0007669"/>
    <property type="project" value="UniProtKB-KW"/>
</dbReference>
<accession>A0A835BIL9</accession>
<feature type="region of interest" description="Disordered" evidence="2">
    <location>
        <begin position="224"/>
        <end position="274"/>
    </location>
</feature>
<protein>
    <recommendedName>
        <fullName evidence="3">C2H2-type domain-containing protein</fullName>
    </recommendedName>
</protein>
<dbReference type="OrthoDB" id="40579at2759"/>
<sequence>MERRPAAANNLVKYVRSQKLQRPTRMFDSRMHAVACDLFNSLSLSQENNRTHAIVFVRALPSPHLASKIKNPKLLFERLPPLRDGAATPDRRAFRRQLPDSGIIWGKIFPTKSFRDYGNPRCGDLSISVSPSSSSSSPLPPPPPPPPPKHRGKKPPTLTTRMTTAEGKLQILIEEVKALQAGQLKLTSTVDSINNWSINAEKSSVELRKELTSLTSRMAALEALAPKTQIPTPLRDEEGQANGHRVQQQHQGADAKSPTFHHTLGKGDNHNPPRPKTLNYCSNVFLLSGTAPPHPTAVQALLDPTALSLALPPPALKKEDYLAICLAALAGTRKFGLWKKEQHHEAAQPQELPFRCAVCGKAFASYQALGGHKGGYRRRGAGCGGLRGDDDVLGRRWAAPVQHLPQGLRHGAGARRAQAVTLLGRLVGVGLHVIGDGVGDWVSSRMRRWVEEEEVQSPLPIKKRRTMLNC</sequence>
<comment type="caution">
    <text evidence="4">The sequence shown here is derived from an EMBL/GenBank/DDBJ whole genome shotgun (WGS) entry which is preliminary data.</text>
</comment>
<gene>
    <name evidence="4" type="ORF">HU200_035110</name>
</gene>
<evidence type="ECO:0000256" key="2">
    <source>
        <dbReference type="SAM" id="MobiDB-lite"/>
    </source>
</evidence>
<feature type="compositionally biased region" description="Pro residues" evidence="2">
    <location>
        <begin position="138"/>
        <end position="147"/>
    </location>
</feature>
<proteinExistence type="predicted"/>
<evidence type="ECO:0000259" key="3">
    <source>
        <dbReference type="PROSITE" id="PS50157"/>
    </source>
</evidence>
<name>A0A835BIL9_9POAL</name>